<dbReference type="InterPro" id="IPR051466">
    <property type="entry name" value="D-amino_acid_metab_enzyme"/>
</dbReference>
<dbReference type="Pfam" id="PF01168">
    <property type="entry name" value="Ala_racemase_N"/>
    <property type="match status" value="1"/>
</dbReference>
<organism evidence="4 5">
    <name type="scientific">Myxococcus landrumensis</name>
    <dbReference type="NCBI Taxonomy" id="2813577"/>
    <lineage>
        <taxon>Bacteria</taxon>
        <taxon>Pseudomonadati</taxon>
        <taxon>Myxococcota</taxon>
        <taxon>Myxococcia</taxon>
        <taxon>Myxococcales</taxon>
        <taxon>Cystobacterineae</taxon>
        <taxon>Myxococcaceae</taxon>
        <taxon>Myxococcus</taxon>
    </lineage>
</organism>
<name>A0ABX7NIE0_9BACT</name>
<dbReference type="InterPro" id="IPR042208">
    <property type="entry name" value="D-ser_dehydrat-like_sf"/>
</dbReference>
<keyword evidence="5" id="KW-1185">Reference proteome</keyword>
<dbReference type="PANTHER" id="PTHR28004:SF2">
    <property type="entry name" value="D-SERINE DEHYDRATASE"/>
    <property type="match status" value="1"/>
</dbReference>
<gene>
    <name evidence="4" type="ORF">JY572_08575</name>
</gene>
<dbReference type="InterPro" id="IPR026956">
    <property type="entry name" value="D-ser_dehydrat-like_dom"/>
</dbReference>
<evidence type="ECO:0000313" key="5">
    <source>
        <dbReference type="Proteomes" id="UP000663090"/>
    </source>
</evidence>
<dbReference type="RefSeq" id="WP_206719791.1">
    <property type="nucleotide sequence ID" value="NZ_CP071091.1"/>
</dbReference>
<evidence type="ECO:0000259" key="3">
    <source>
        <dbReference type="SMART" id="SM01119"/>
    </source>
</evidence>
<evidence type="ECO:0000256" key="2">
    <source>
        <dbReference type="ARBA" id="ARBA00023239"/>
    </source>
</evidence>
<comment type="similarity">
    <text evidence="1">Belongs to the DSD1 family.</text>
</comment>
<proteinExistence type="inferred from homology"/>
<dbReference type="Pfam" id="PF14031">
    <property type="entry name" value="D-ser_dehydrat"/>
    <property type="match status" value="1"/>
</dbReference>
<sequence length="366" mass="39235">MRGMENASLEALVTPAALVDLDRVETNLQRVSRYTREHGLHWRPHTKTHKTAELTALQLTAGAVGATVATPREAEVMAAVTPDILFAYPPVGAARLAKLMALPPRTKLTVALDSLEALAGLRRAAEQAGRNVGVLVELDLGMRRVGVTTPAQAVALARAMAASPAVTWRGVIFYPGHVRAPLHQQDEAVREQNARLGAFLEELEREQLKPEVVSGGSTPMLWRSHEVKGLTEIRPGINVLNDRNSASIGACAWDDCAFSVLATVVSTAVPGQVVIDAGSKALAKEEGLAPEGGYGALLDRPDIIVRNVSEEHGLLDVSSTSWRPRVGDLVRVVPNHVCAAVNLHERLHVLRGGTVTNTWAVAARGW</sequence>
<dbReference type="InterPro" id="IPR001608">
    <property type="entry name" value="Ala_racemase_N"/>
</dbReference>
<feature type="domain" description="D-serine dehydratase-like" evidence="3">
    <location>
        <begin position="257"/>
        <end position="351"/>
    </location>
</feature>
<evidence type="ECO:0000313" key="4">
    <source>
        <dbReference type="EMBL" id="QSQ18186.1"/>
    </source>
</evidence>
<dbReference type="InterPro" id="IPR029066">
    <property type="entry name" value="PLP-binding_barrel"/>
</dbReference>
<accession>A0ABX7NIE0</accession>
<evidence type="ECO:0000256" key="1">
    <source>
        <dbReference type="ARBA" id="ARBA00005323"/>
    </source>
</evidence>
<dbReference type="EMBL" id="CP071091">
    <property type="protein sequence ID" value="QSQ18186.1"/>
    <property type="molecule type" value="Genomic_DNA"/>
</dbReference>
<dbReference type="Gene3D" id="2.40.37.20">
    <property type="entry name" value="D-serine dehydratase-like domain"/>
    <property type="match status" value="1"/>
</dbReference>
<keyword evidence="2" id="KW-0456">Lyase</keyword>
<dbReference type="PANTHER" id="PTHR28004">
    <property type="entry name" value="ZGC:162816-RELATED"/>
    <property type="match status" value="1"/>
</dbReference>
<dbReference type="SMART" id="SM01119">
    <property type="entry name" value="D-ser_dehydrat"/>
    <property type="match status" value="1"/>
</dbReference>
<dbReference type="Proteomes" id="UP000663090">
    <property type="component" value="Chromosome"/>
</dbReference>
<dbReference type="SUPFAM" id="SSF51419">
    <property type="entry name" value="PLP-binding barrel"/>
    <property type="match status" value="1"/>
</dbReference>
<dbReference type="Gene3D" id="3.20.20.10">
    <property type="entry name" value="Alanine racemase"/>
    <property type="match status" value="1"/>
</dbReference>
<protein>
    <submittedName>
        <fullName evidence="4">Alanine racemase</fullName>
    </submittedName>
</protein>
<reference evidence="4 5" key="1">
    <citation type="submission" date="2021-02" db="EMBL/GenBank/DDBJ databases">
        <title>De Novo genome assembly of isolated myxobacteria.</title>
        <authorList>
            <person name="Stevens D.C."/>
        </authorList>
    </citation>
    <scope>NUCLEOTIDE SEQUENCE [LARGE SCALE GENOMIC DNA]</scope>
    <source>
        <strain evidence="4 5">SCHIC003</strain>
    </source>
</reference>